<name>A0A0F9Q3E9_9ZZZZ</name>
<dbReference type="EMBL" id="LAZR01001824">
    <property type="protein sequence ID" value="KKN38475.1"/>
    <property type="molecule type" value="Genomic_DNA"/>
</dbReference>
<evidence type="ECO:0000313" key="1">
    <source>
        <dbReference type="EMBL" id="KKN38475.1"/>
    </source>
</evidence>
<organism evidence="1">
    <name type="scientific">marine sediment metagenome</name>
    <dbReference type="NCBI Taxonomy" id="412755"/>
    <lineage>
        <taxon>unclassified sequences</taxon>
        <taxon>metagenomes</taxon>
        <taxon>ecological metagenomes</taxon>
    </lineage>
</organism>
<reference evidence="1" key="1">
    <citation type="journal article" date="2015" name="Nature">
        <title>Complex archaea that bridge the gap between prokaryotes and eukaryotes.</title>
        <authorList>
            <person name="Spang A."/>
            <person name="Saw J.H."/>
            <person name="Jorgensen S.L."/>
            <person name="Zaremba-Niedzwiedzka K."/>
            <person name="Martijn J."/>
            <person name="Lind A.E."/>
            <person name="van Eijk R."/>
            <person name="Schleper C."/>
            <person name="Guy L."/>
            <person name="Ettema T.J."/>
        </authorList>
    </citation>
    <scope>NUCLEOTIDE SEQUENCE</scope>
</reference>
<accession>A0A0F9Q3E9</accession>
<sequence>MNLLKDRNQVLQNYEQIRARYRSRAE</sequence>
<proteinExistence type="predicted"/>
<dbReference type="AlphaFoldDB" id="A0A0F9Q3E9"/>
<comment type="caution">
    <text evidence="1">The sequence shown here is derived from an EMBL/GenBank/DDBJ whole genome shotgun (WGS) entry which is preliminary data.</text>
</comment>
<protein>
    <submittedName>
        <fullName evidence="1">Uncharacterized protein</fullName>
    </submittedName>
</protein>
<gene>
    <name evidence="1" type="ORF">LCGC14_0752790</name>
</gene>
<feature type="non-terminal residue" evidence="1">
    <location>
        <position position="26"/>
    </location>
</feature>